<dbReference type="PROSITE" id="PS50075">
    <property type="entry name" value="CARRIER"/>
    <property type="match status" value="1"/>
</dbReference>
<evidence type="ECO:0000313" key="3">
    <source>
        <dbReference type="Proteomes" id="UP000093129"/>
    </source>
</evidence>
<reference evidence="2 3" key="1">
    <citation type="submission" date="2016-07" db="EMBL/GenBank/DDBJ databases">
        <title>Draft genome of a psychrotolerant acidophile Acidithiobacillus ferrivorans strain YL15.</title>
        <authorList>
            <person name="Peng T."/>
            <person name="Ma L."/>
            <person name="Nan M."/>
            <person name="An N."/>
            <person name="Wang M."/>
            <person name="Qiu G."/>
            <person name="Zeng W."/>
        </authorList>
    </citation>
    <scope>NUCLEOTIDE SEQUENCE [LARGE SCALE GENOMIC DNA]</scope>
    <source>
        <strain evidence="2 3">YL15</strain>
    </source>
</reference>
<dbReference type="RefSeq" id="WP_065414053.1">
    <property type="nucleotide sequence ID" value="NZ_MASQ01000123.1"/>
</dbReference>
<dbReference type="GeneID" id="89663541"/>
<protein>
    <recommendedName>
        <fullName evidence="1">Carrier domain-containing protein</fullName>
    </recommendedName>
</protein>
<dbReference type="AlphaFoldDB" id="A0A1B9BVW7"/>
<organism evidence="2 3">
    <name type="scientific">Acidithiobacillus ferrivorans</name>
    <dbReference type="NCBI Taxonomy" id="160808"/>
    <lineage>
        <taxon>Bacteria</taxon>
        <taxon>Pseudomonadati</taxon>
        <taxon>Pseudomonadota</taxon>
        <taxon>Acidithiobacillia</taxon>
        <taxon>Acidithiobacillales</taxon>
        <taxon>Acidithiobacillaceae</taxon>
        <taxon>Acidithiobacillus</taxon>
    </lineage>
</organism>
<dbReference type="InterPro" id="IPR009081">
    <property type="entry name" value="PP-bd_ACP"/>
</dbReference>
<evidence type="ECO:0000259" key="1">
    <source>
        <dbReference type="PROSITE" id="PS50075"/>
    </source>
</evidence>
<dbReference type="Pfam" id="PF00550">
    <property type="entry name" value="PP-binding"/>
    <property type="match status" value="1"/>
</dbReference>
<sequence length="85" mass="9169">MSIPEDLRTTVLTSVANFLGGNPAAIKPESNLEEDLQLDSTDIVDIFVDLEKKLKISLTGVKFADLKTVNGLIEAVAARMPELLA</sequence>
<name>A0A1B9BVW7_9PROT</name>
<comment type="caution">
    <text evidence="2">The sequence shown here is derived from an EMBL/GenBank/DDBJ whole genome shotgun (WGS) entry which is preliminary data.</text>
</comment>
<accession>A0A1B9BVW7</accession>
<feature type="domain" description="Carrier" evidence="1">
    <location>
        <begin position="5"/>
        <end position="80"/>
    </location>
</feature>
<dbReference type="Gene3D" id="1.10.1200.10">
    <property type="entry name" value="ACP-like"/>
    <property type="match status" value="1"/>
</dbReference>
<gene>
    <name evidence="2" type="ORF">BBC27_01900</name>
</gene>
<dbReference type="Proteomes" id="UP000093129">
    <property type="component" value="Unassembled WGS sequence"/>
</dbReference>
<proteinExistence type="predicted"/>
<evidence type="ECO:0000313" key="2">
    <source>
        <dbReference type="EMBL" id="OCB01834.1"/>
    </source>
</evidence>
<dbReference type="SUPFAM" id="SSF47336">
    <property type="entry name" value="ACP-like"/>
    <property type="match status" value="1"/>
</dbReference>
<dbReference type="InterPro" id="IPR036736">
    <property type="entry name" value="ACP-like_sf"/>
</dbReference>
<dbReference type="EMBL" id="MASQ01000123">
    <property type="protein sequence ID" value="OCB01834.1"/>
    <property type="molecule type" value="Genomic_DNA"/>
</dbReference>